<comment type="subcellular location">
    <subcellularLocation>
        <location evidence="2">Synapse</location>
    </subcellularLocation>
</comment>
<dbReference type="InterPro" id="IPR041489">
    <property type="entry name" value="PDZ_6"/>
</dbReference>
<comment type="caution">
    <text evidence="6">The sequence shown here is derived from an EMBL/GenBank/DDBJ whole genome shotgun (WGS) entry which is preliminary data.</text>
</comment>
<dbReference type="GO" id="GO:0050806">
    <property type="term" value="P:positive regulation of synaptic transmission"/>
    <property type="evidence" value="ECO:0007669"/>
    <property type="project" value="TreeGrafter"/>
</dbReference>
<dbReference type="InterPro" id="IPR001478">
    <property type="entry name" value="PDZ"/>
</dbReference>
<protein>
    <submittedName>
        <fullName evidence="6">Regulating synaptic membrane exocytosis protein 2</fullName>
    </submittedName>
</protein>
<dbReference type="CDD" id="cd04031">
    <property type="entry name" value="C2A_RIM1alpha"/>
    <property type="match status" value="1"/>
</dbReference>
<name>A0A6A4V7D8_AMPAM</name>
<feature type="domain" description="C2" evidence="4">
    <location>
        <begin position="181"/>
        <end position="306"/>
    </location>
</feature>
<dbReference type="EMBL" id="VIIS01002211">
    <property type="protein sequence ID" value="KAF0287090.1"/>
    <property type="molecule type" value="Genomic_DNA"/>
</dbReference>
<dbReference type="InterPro" id="IPR039032">
    <property type="entry name" value="Rim-like"/>
</dbReference>
<dbReference type="InterPro" id="IPR000008">
    <property type="entry name" value="C2_dom"/>
</dbReference>
<evidence type="ECO:0000259" key="4">
    <source>
        <dbReference type="PROSITE" id="PS50004"/>
    </source>
</evidence>
<dbReference type="GO" id="GO:0048791">
    <property type="term" value="P:calcium ion-regulated exocytosis of neurotransmitter"/>
    <property type="evidence" value="ECO:0007669"/>
    <property type="project" value="TreeGrafter"/>
</dbReference>
<evidence type="ECO:0000256" key="1">
    <source>
        <dbReference type="ARBA" id="ARBA00023018"/>
    </source>
</evidence>
<proteinExistence type="predicted"/>
<feature type="compositionally biased region" description="Basic and acidic residues" evidence="3">
    <location>
        <begin position="373"/>
        <end position="383"/>
    </location>
</feature>
<dbReference type="InterPro" id="IPR036034">
    <property type="entry name" value="PDZ_sf"/>
</dbReference>
<dbReference type="AlphaFoldDB" id="A0A6A4V7D8"/>
<dbReference type="GO" id="GO:0044325">
    <property type="term" value="F:transmembrane transporter binding"/>
    <property type="evidence" value="ECO:0007669"/>
    <property type="project" value="TreeGrafter"/>
</dbReference>
<evidence type="ECO:0000256" key="3">
    <source>
        <dbReference type="SAM" id="MobiDB-lite"/>
    </source>
</evidence>
<feature type="domain" description="PDZ" evidence="5">
    <location>
        <begin position="18"/>
        <end position="115"/>
    </location>
</feature>
<dbReference type="CDD" id="cd06714">
    <property type="entry name" value="PDZ_RIM-like"/>
    <property type="match status" value="1"/>
</dbReference>
<dbReference type="InterPro" id="IPR035892">
    <property type="entry name" value="C2_domain_sf"/>
</dbReference>
<organism evidence="6 7">
    <name type="scientific">Amphibalanus amphitrite</name>
    <name type="common">Striped barnacle</name>
    <name type="synonym">Balanus amphitrite</name>
    <dbReference type="NCBI Taxonomy" id="1232801"/>
    <lineage>
        <taxon>Eukaryota</taxon>
        <taxon>Metazoa</taxon>
        <taxon>Ecdysozoa</taxon>
        <taxon>Arthropoda</taxon>
        <taxon>Crustacea</taxon>
        <taxon>Multicrustacea</taxon>
        <taxon>Cirripedia</taxon>
        <taxon>Thoracica</taxon>
        <taxon>Thoracicalcarea</taxon>
        <taxon>Balanomorpha</taxon>
        <taxon>Balanoidea</taxon>
        <taxon>Balanidae</taxon>
        <taxon>Amphibalaninae</taxon>
        <taxon>Amphibalanus</taxon>
    </lineage>
</organism>
<feature type="compositionally biased region" description="Basic and acidic residues" evidence="3">
    <location>
        <begin position="452"/>
        <end position="462"/>
    </location>
</feature>
<sequence length="591" mass="64998">MHPVTWQPSADGSRLVGHMILKKAVKEAAGGQSASSAAILGLKVVGGKRLSGDRLGAAIERVKKGSIADSVGHLRPGDEVIEWNGRSLQGKTFEEVYDIIAESRQEPQVELIVYRTLAEGRRRHTHAGIPSSQPAFAPVEPRPRRSDPARSDRDRRPSVTVTSPGSPDSRAHHPRPSVENIGGKLQAKLWYDSRTLKLIVTLLCAVDLVPRESGHLRNPYAKVFLLPDRSEKSKRRTKTLANTLEPRWGQSLIYSTIRRSELHSRHLEITVWDYDRFGCNDFLGEVLVELGTHPLRNEPEWFPLTIPEDFNLHTRHGMYIDFDRASTTASTDHLSPPSTTSRLSESDTSDVDVDECRRGAGADSSSCSPPVSERGERSTRRDFGAAGGHRARSGTVVTRDEMLYQRGAGRQEPVPYADGRSRSHSAAPYTSSGLSDRERSMSPPKRLPNRSYKLEPSHHSHLESVGSSPKKRQLPQLPTARTFGRDHLQAGGGGGGGPARQSRHYAISDSELAGAGAERTARRALGRRGSFFSPENEQDSASDRESDTSAFSSQSEQPLGTRKSRYTWDGRSAAPLLFLAVSLSRCDPAQL</sequence>
<dbReference type="SMART" id="SM00228">
    <property type="entry name" value="PDZ"/>
    <property type="match status" value="1"/>
</dbReference>
<dbReference type="SUPFAM" id="SSF50156">
    <property type="entry name" value="PDZ domain-like"/>
    <property type="match status" value="1"/>
</dbReference>
<dbReference type="Proteomes" id="UP000440578">
    <property type="component" value="Unassembled WGS sequence"/>
</dbReference>
<dbReference type="GO" id="GO:0048167">
    <property type="term" value="P:regulation of synaptic plasticity"/>
    <property type="evidence" value="ECO:0007669"/>
    <property type="project" value="TreeGrafter"/>
</dbReference>
<dbReference type="GO" id="GO:0042734">
    <property type="term" value="C:presynaptic membrane"/>
    <property type="evidence" value="ECO:0007669"/>
    <property type="project" value="TreeGrafter"/>
</dbReference>
<feature type="compositionally biased region" description="Polar residues" evidence="3">
    <location>
        <begin position="548"/>
        <end position="558"/>
    </location>
</feature>
<evidence type="ECO:0000313" key="7">
    <source>
        <dbReference type="Proteomes" id="UP000440578"/>
    </source>
</evidence>
<dbReference type="Gene3D" id="2.60.40.150">
    <property type="entry name" value="C2 domain"/>
    <property type="match status" value="1"/>
</dbReference>
<dbReference type="FunFam" id="2.60.40.150:FF:000003">
    <property type="entry name" value="Regulating synaptic membrane exocytosis protein 2"/>
    <property type="match status" value="1"/>
</dbReference>
<dbReference type="PROSITE" id="PS50004">
    <property type="entry name" value="C2"/>
    <property type="match status" value="1"/>
</dbReference>
<dbReference type="SMART" id="SM00239">
    <property type="entry name" value="C2"/>
    <property type="match status" value="1"/>
</dbReference>
<feature type="compositionally biased region" description="Polar residues" evidence="3">
    <location>
        <begin position="328"/>
        <end position="343"/>
    </location>
</feature>
<evidence type="ECO:0000256" key="2">
    <source>
        <dbReference type="ARBA" id="ARBA00034103"/>
    </source>
</evidence>
<accession>A0A6A4V7D8</accession>
<dbReference type="GO" id="GO:0031267">
    <property type="term" value="F:small GTPase binding"/>
    <property type="evidence" value="ECO:0007669"/>
    <property type="project" value="InterPro"/>
</dbReference>
<dbReference type="FunFam" id="2.30.42.10:FF:000003">
    <property type="entry name" value="Regulating synaptic membrane exocytosis protein 1, putative"/>
    <property type="match status" value="1"/>
</dbReference>
<dbReference type="PANTHER" id="PTHR12157:SF21">
    <property type="entry name" value="RAB3 INTERACTING MOLECULE, ISOFORM F"/>
    <property type="match status" value="1"/>
</dbReference>
<dbReference type="PANTHER" id="PTHR12157">
    <property type="entry name" value="REGULATING SYNAPTIC MEMBRANE EXOCYTOSIS PROTEIN"/>
    <property type="match status" value="1"/>
</dbReference>
<dbReference type="SUPFAM" id="SSF49562">
    <property type="entry name" value="C2 domain (Calcium/lipid-binding domain, CaLB)"/>
    <property type="match status" value="1"/>
</dbReference>
<feature type="region of interest" description="Disordered" evidence="3">
    <location>
        <begin position="328"/>
        <end position="566"/>
    </location>
</feature>
<dbReference type="PROSITE" id="PS50106">
    <property type="entry name" value="PDZ"/>
    <property type="match status" value="1"/>
</dbReference>
<feature type="region of interest" description="Disordered" evidence="3">
    <location>
        <begin position="123"/>
        <end position="179"/>
    </location>
</feature>
<evidence type="ECO:0000259" key="5">
    <source>
        <dbReference type="PROSITE" id="PS50106"/>
    </source>
</evidence>
<keyword evidence="7" id="KW-1185">Reference proteome</keyword>
<feature type="compositionally biased region" description="Basic and acidic residues" evidence="3">
    <location>
        <begin position="141"/>
        <end position="157"/>
    </location>
</feature>
<dbReference type="Gene3D" id="2.30.42.10">
    <property type="match status" value="1"/>
</dbReference>
<reference evidence="6 7" key="1">
    <citation type="submission" date="2019-07" db="EMBL/GenBank/DDBJ databases">
        <title>Draft genome assembly of a fouling barnacle, Amphibalanus amphitrite (Darwin, 1854): The first reference genome for Thecostraca.</title>
        <authorList>
            <person name="Kim W."/>
        </authorList>
    </citation>
    <scope>NUCLEOTIDE SEQUENCE [LARGE SCALE GENOMIC DNA]</scope>
    <source>
        <strain evidence="6">SNU_AA5</strain>
        <tissue evidence="6">Soma without cirri and trophi</tissue>
    </source>
</reference>
<dbReference type="GO" id="GO:0042391">
    <property type="term" value="P:regulation of membrane potential"/>
    <property type="evidence" value="ECO:0007669"/>
    <property type="project" value="TreeGrafter"/>
</dbReference>
<dbReference type="OrthoDB" id="420032at2759"/>
<dbReference type="Pfam" id="PF00168">
    <property type="entry name" value="C2"/>
    <property type="match status" value="1"/>
</dbReference>
<dbReference type="GO" id="GO:0048788">
    <property type="term" value="C:cytoskeleton of presynaptic active zone"/>
    <property type="evidence" value="ECO:0007669"/>
    <property type="project" value="TreeGrafter"/>
</dbReference>
<keyword evidence="1" id="KW-0770">Synapse</keyword>
<gene>
    <name evidence="6" type="primary">RIMS2</name>
    <name evidence="6" type="ORF">FJT64_014401</name>
</gene>
<dbReference type="Pfam" id="PF17820">
    <property type="entry name" value="PDZ_6"/>
    <property type="match status" value="1"/>
</dbReference>
<evidence type="ECO:0000313" key="6">
    <source>
        <dbReference type="EMBL" id="KAF0287090.1"/>
    </source>
</evidence>